<proteinExistence type="predicted"/>
<evidence type="ECO:0000313" key="3">
    <source>
        <dbReference type="EMBL" id="KYF43080.1"/>
    </source>
</evidence>
<evidence type="ECO:0000313" key="4">
    <source>
        <dbReference type="Proteomes" id="UP000074247"/>
    </source>
</evidence>
<reference evidence="3 4" key="1">
    <citation type="journal article" date="2016" name="Nat. Commun.">
        <title>Local admixture of amplified and diversified secreted pathogenesis determinants shapes mosaic Toxoplasma gondii genomes.</title>
        <authorList>
            <person name="Lorenzi H."/>
            <person name="Khan A."/>
            <person name="Behnke M.S."/>
            <person name="Namasivayam S."/>
            <person name="Swapna L.S."/>
            <person name="Hadjithomas M."/>
            <person name="Karamycheva S."/>
            <person name="Pinney D."/>
            <person name="Brunk B.P."/>
            <person name="Ajioka J.W."/>
            <person name="Ajzenberg D."/>
            <person name="Boothroyd J.C."/>
            <person name="Boyle J.P."/>
            <person name="Darde M.L."/>
            <person name="Diaz-Miranda M.A."/>
            <person name="Dubey J.P."/>
            <person name="Fritz H.M."/>
            <person name="Gennari S.M."/>
            <person name="Gregory B.D."/>
            <person name="Kim K."/>
            <person name="Saeij J.P."/>
            <person name="Su C."/>
            <person name="White M.W."/>
            <person name="Zhu X.Q."/>
            <person name="Howe D.K."/>
            <person name="Rosenthal B.M."/>
            <person name="Grigg M.E."/>
            <person name="Parkinson J."/>
            <person name="Liu L."/>
            <person name="Kissinger J.C."/>
            <person name="Roos D.S."/>
            <person name="Sibley L.D."/>
        </authorList>
    </citation>
    <scope>NUCLEOTIDE SEQUENCE [LARGE SCALE GENOMIC DNA]</scope>
    <source>
        <strain evidence="3 4">ARI</strain>
    </source>
</reference>
<dbReference type="Proteomes" id="UP000074247">
    <property type="component" value="Unassembled WGS sequence"/>
</dbReference>
<accession>A0A139XWF8</accession>
<feature type="region of interest" description="Disordered" evidence="1">
    <location>
        <begin position="109"/>
        <end position="149"/>
    </location>
</feature>
<sequence length="149" mass="15629">TSASQINVSTVCFAPFSPACSSPRCSGSSLATRSCRPRLRSFLSLMVVRSFCLLTAGWRAVCLALFPFPQAVIYAAVFGTLLVLFFINALITTLGALVVLLLAEVSDDAGTKKRATARDAVKGKPSSVAEKKQATAAVSPTAVEQGDNN</sequence>
<feature type="non-terminal residue" evidence="3">
    <location>
        <position position="1"/>
    </location>
</feature>
<dbReference type="AlphaFoldDB" id="A0A139XWF8"/>
<dbReference type="VEuPathDB" id="ToxoDB:TGARI_360150"/>
<organism evidence="3 4">
    <name type="scientific">Toxoplasma gondii ARI</name>
    <dbReference type="NCBI Taxonomy" id="1074872"/>
    <lineage>
        <taxon>Eukaryota</taxon>
        <taxon>Sar</taxon>
        <taxon>Alveolata</taxon>
        <taxon>Apicomplexa</taxon>
        <taxon>Conoidasida</taxon>
        <taxon>Coccidia</taxon>
        <taxon>Eucoccidiorida</taxon>
        <taxon>Eimeriorina</taxon>
        <taxon>Sarcocystidae</taxon>
        <taxon>Toxoplasma</taxon>
    </lineage>
</organism>
<keyword evidence="2" id="KW-0812">Transmembrane</keyword>
<evidence type="ECO:0000256" key="1">
    <source>
        <dbReference type="SAM" id="MobiDB-lite"/>
    </source>
</evidence>
<keyword evidence="2" id="KW-0472">Membrane</keyword>
<gene>
    <name evidence="3" type="ORF">TGARI_360150</name>
</gene>
<protein>
    <recommendedName>
        <fullName evidence="5">Transmembrane protein</fullName>
    </recommendedName>
</protein>
<name>A0A139XWF8_TOXGO</name>
<keyword evidence="2" id="KW-1133">Transmembrane helix</keyword>
<evidence type="ECO:0008006" key="5">
    <source>
        <dbReference type="Google" id="ProtNLM"/>
    </source>
</evidence>
<dbReference type="EMBL" id="AGQS02004768">
    <property type="protein sequence ID" value="KYF43080.1"/>
    <property type="molecule type" value="Genomic_DNA"/>
</dbReference>
<feature type="transmembrane region" description="Helical" evidence="2">
    <location>
        <begin position="72"/>
        <end position="103"/>
    </location>
</feature>
<feature type="transmembrane region" description="Helical" evidence="2">
    <location>
        <begin position="42"/>
        <end position="66"/>
    </location>
</feature>
<evidence type="ECO:0000256" key="2">
    <source>
        <dbReference type="SAM" id="Phobius"/>
    </source>
</evidence>
<comment type="caution">
    <text evidence="3">The sequence shown here is derived from an EMBL/GenBank/DDBJ whole genome shotgun (WGS) entry which is preliminary data.</text>
</comment>